<sequence length="326" mass="37820">MEQLLRFELEDKDGRFLFDTKHHETLAEKLEHLEKIGSKGALLDFAGGHPEFLEARVSLGFLLYREDEFDNALSIAKGGMAVAEALIPEGFKGQIIWGWLDNRPFLRLLSLAALSNIRLGNHNEAIALIKRSLKYNPNDNVGLRGFLGCEQVRLGHYAYAKKTLAKHTYDFPESYYELALIHMTEWNWAEAATALRQGFHANPYIAEIITGMPKPKMQTYWHGWSIREPEYAQEYMGMYGELWRTLPVYEQFVRWLFNHPAILVERANVLACREELLWTHDIGQRGVISDRLKELLEQQDPELSERLVQHRVDRYGESVAPWTVYE</sequence>
<evidence type="ECO:0000313" key="2">
    <source>
        <dbReference type="Proteomes" id="UP000463871"/>
    </source>
</evidence>
<dbReference type="Proteomes" id="UP000463871">
    <property type="component" value="Plasmid pMC64A"/>
</dbReference>
<dbReference type="RefSeq" id="WP_161507995.1">
    <property type="nucleotide sequence ID" value="NZ_CAWPID010000002.1"/>
</dbReference>
<name>A0AAE6SN04_AERME</name>
<dbReference type="SMART" id="SM00028">
    <property type="entry name" value="TPR"/>
    <property type="match status" value="2"/>
</dbReference>
<evidence type="ECO:0000313" key="1">
    <source>
        <dbReference type="EMBL" id="QHQ53744.1"/>
    </source>
</evidence>
<keyword evidence="1" id="KW-0614">Plasmid</keyword>
<gene>
    <name evidence="1" type="ORF">GWI30_23225</name>
</gene>
<dbReference type="InterPro" id="IPR011990">
    <property type="entry name" value="TPR-like_helical_dom_sf"/>
</dbReference>
<organism evidence="1 2">
    <name type="scientific">Aeromonas media</name>
    <dbReference type="NCBI Taxonomy" id="651"/>
    <lineage>
        <taxon>Bacteria</taxon>
        <taxon>Pseudomonadati</taxon>
        <taxon>Pseudomonadota</taxon>
        <taxon>Gammaproteobacteria</taxon>
        <taxon>Aeromonadales</taxon>
        <taxon>Aeromonadaceae</taxon>
        <taxon>Aeromonas</taxon>
    </lineage>
</organism>
<geneLocation type="plasmid" evidence="2">
    <name>pmc64a</name>
</geneLocation>
<dbReference type="EMBL" id="CP047963">
    <property type="protein sequence ID" value="QHQ53744.1"/>
    <property type="molecule type" value="Genomic_DNA"/>
</dbReference>
<dbReference type="Gene3D" id="1.25.40.10">
    <property type="entry name" value="Tetratricopeptide repeat domain"/>
    <property type="match status" value="1"/>
</dbReference>
<protein>
    <submittedName>
        <fullName evidence="1">Tetratricopeptide repeat protein</fullName>
    </submittedName>
</protein>
<dbReference type="AlphaFoldDB" id="A0AAE6SN04"/>
<accession>A0AAE6SN04</accession>
<proteinExistence type="predicted"/>
<reference evidence="1 2" key="1">
    <citation type="submission" date="2020-01" db="EMBL/GenBank/DDBJ databases">
        <title>Complete genome of Aeromonas media MC64.</title>
        <authorList>
            <person name="Cao G."/>
            <person name="Fu J."/>
            <person name="Zhong C."/>
        </authorList>
    </citation>
    <scope>NUCLEOTIDE SEQUENCE [LARGE SCALE GENOMIC DNA]</scope>
    <source>
        <strain evidence="1 2">MC64</strain>
        <plasmid evidence="2">pmc64a</plasmid>
    </source>
</reference>
<dbReference type="SUPFAM" id="SSF48452">
    <property type="entry name" value="TPR-like"/>
    <property type="match status" value="1"/>
</dbReference>
<dbReference type="InterPro" id="IPR019734">
    <property type="entry name" value="TPR_rpt"/>
</dbReference>